<accession>A0A8X6SLF8</accession>
<protein>
    <submittedName>
        <fullName evidence="1">Transposable element Tcb2 transposase</fullName>
    </submittedName>
</protein>
<evidence type="ECO:0000313" key="2">
    <source>
        <dbReference type="Proteomes" id="UP000887159"/>
    </source>
</evidence>
<organism evidence="1 2">
    <name type="scientific">Trichonephila clavipes</name>
    <name type="common">Golden silk orbweaver</name>
    <name type="synonym">Nephila clavipes</name>
    <dbReference type="NCBI Taxonomy" id="2585209"/>
    <lineage>
        <taxon>Eukaryota</taxon>
        <taxon>Metazoa</taxon>
        <taxon>Ecdysozoa</taxon>
        <taxon>Arthropoda</taxon>
        <taxon>Chelicerata</taxon>
        <taxon>Arachnida</taxon>
        <taxon>Araneae</taxon>
        <taxon>Araneomorphae</taxon>
        <taxon>Entelegynae</taxon>
        <taxon>Araneoidea</taxon>
        <taxon>Nephilidae</taxon>
        <taxon>Trichonephila</taxon>
    </lineage>
</organism>
<gene>
    <name evidence="1" type="primary">NCL1_56037</name>
    <name evidence="1" type="ORF">TNCV_2565341</name>
</gene>
<name>A0A8X6SLF8_TRICX</name>
<proteinExistence type="predicted"/>
<dbReference type="EMBL" id="BMAU01021298">
    <property type="protein sequence ID" value="GFY10506.1"/>
    <property type="molecule type" value="Genomic_DNA"/>
</dbReference>
<sequence>MQRDCALRIGGRGRLTSFSVEYKSGNQSLFECAESFTKEELRRVARQFGQTDCVVRRCCDQWIREMSFTRRPDSGRPRQNSRREDNNIVRKAHVHPTAPSAAIQAQVAPSLAAPVCSRIIRKCLFE</sequence>
<dbReference type="AlphaFoldDB" id="A0A8X6SLF8"/>
<evidence type="ECO:0000313" key="1">
    <source>
        <dbReference type="EMBL" id="GFY10506.1"/>
    </source>
</evidence>
<reference evidence="1" key="1">
    <citation type="submission" date="2020-08" db="EMBL/GenBank/DDBJ databases">
        <title>Multicomponent nature underlies the extraordinary mechanical properties of spider dragline silk.</title>
        <authorList>
            <person name="Kono N."/>
            <person name="Nakamura H."/>
            <person name="Mori M."/>
            <person name="Yoshida Y."/>
            <person name="Ohtoshi R."/>
            <person name="Malay A.D."/>
            <person name="Moran D.A.P."/>
            <person name="Tomita M."/>
            <person name="Numata K."/>
            <person name="Arakawa K."/>
        </authorList>
    </citation>
    <scope>NUCLEOTIDE SEQUENCE</scope>
</reference>
<dbReference type="Proteomes" id="UP000887159">
    <property type="component" value="Unassembled WGS sequence"/>
</dbReference>
<keyword evidence="2" id="KW-1185">Reference proteome</keyword>
<comment type="caution">
    <text evidence="1">The sequence shown here is derived from an EMBL/GenBank/DDBJ whole genome shotgun (WGS) entry which is preliminary data.</text>
</comment>